<dbReference type="AlphaFoldDB" id="A0AAV2YUJ0"/>
<sequence>MGRLEHLEYKFFVQGHTRNACDRGFGHIRKHIAHIDCWTMEQLVEAVYAAAASADTVHVTRDSDVFRDYKPAIMELYKHVEVLSKFQIFVKDANTPGVVECKISPDGDSVSQDLRRQIDGILTTKEKSIRIAEKVIQMHTTVRPHVPTEFRDDPMYAAPSEGQMEASKTTKNVILCLP</sequence>
<proteinExistence type="predicted"/>
<feature type="domain" description="DUF7869" evidence="1">
    <location>
        <begin position="6"/>
        <end position="92"/>
    </location>
</feature>
<reference evidence="2" key="2">
    <citation type="journal article" date="2023" name="Microbiol Resour">
        <title>Decontamination and Annotation of the Draft Genome Sequence of the Oomycete Lagenidium giganteum ARSEF 373.</title>
        <authorList>
            <person name="Morgan W.R."/>
            <person name="Tartar A."/>
        </authorList>
    </citation>
    <scope>NUCLEOTIDE SEQUENCE</scope>
    <source>
        <strain evidence="2">ARSEF 373</strain>
    </source>
</reference>
<dbReference type="Proteomes" id="UP001146120">
    <property type="component" value="Unassembled WGS sequence"/>
</dbReference>
<reference evidence="2" key="1">
    <citation type="submission" date="2022-11" db="EMBL/GenBank/DDBJ databases">
        <authorList>
            <person name="Morgan W.R."/>
            <person name="Tartar A."/>
        </authorList>
    </citation>
    <scope>NUCLEOTIDE SEQUENCE</scope>
    <source>
        <strain evidence="2">ARSEF 373</strain>
    </source>
</reference>
<dbReference type="PANTHER" id="PTHR34415">
    <property type="entry name" value="INTEGRASE CATALYTIC DOMAIN-CONTAINING PROTEIN"/>
    <property type="match status" value="1"/>
</dbReference>
<dbReference type="EMBL" id="DAKRPA010000151">
    <property type="protein sequence ID" value="DAZ96953.1"/>
    <property type="molecule type" value="Genomic_DNA"/>
</dbReference>
<evidence type="ECO:0000313" key="2">
    <source>
        <dbReference type="EMBL" id="DAZ96953.1"/>
    </source>
</evidence>
<evidence type="ECO:0000313" key="3">
    <source>
        <dbReference type="Proteomes" id="UP001146120"/>
    </source>
</evidence>
<dbReference type="InterPro" id="IPR057191">
    <property type="entry name" value="DUF7869"/>
</dbReference>
<dbReference type="PANTHER" id="PTHR34415:SF1">
    <property type="entry name" value="INTEGRASE CATALYTIC DOMAIN-CONTAINING PROTEIN"/>
    <property type="match status" value="1"/>
</dbReference>
<keyword evidence="3" id="KW-1185">Reference proteome</keyword>
<protein>
    <recommendedName>
        <fullName evidence="1">DUF7869 domain-containing protein</fullName>
    </recommendedName>
</protein>
<name>A0AAV2YUJ0_9STRA</name>
<accession>A0AAV2YUJ0</accession>
<dbReference type="Pfam" id="PF25273">
    <property type="entry name" value="DUF7869"/>
    <property type="match status" value="1"/>
</dbReference>
<organism evidence="2 3">
    <name type="scientific">Lagenidium giganteum</name>
    <dbReference type="NCBI Taxonomy" id="4803"/>
    <lineage>
        <taxon>Eukaryota</taxon>
        <taxon>Sar</taxon>
        <taxon>Stramenopiles</taxon>
        <taxon>Oomycota</taxon>
        <taxon>Peronosporomycetes</taxon>
        <taxon>Pythiales</taxon>
        <taxon>Pythiaceae</taxon>
    </lineage>
</organism>
<comment type="caution">
    <text evidence="2">The sequence shown here is derived from an EMBL/GenBank/DDBJ whole genome shotgun (WGS) entry which is preliminary data.</text>
</comment>
<gene>
    <name evidence="2" type="ORF">N0F65_012056</name>
</gene>
<evidence type="ECO:0000259" key="1">
    <source>
        <dbReference type="Pfam" id="PF25273"/>
    </source>
</evidence>